<proteinExistence type="predicted"/>
<dbReference type="Pfam" id="PF00583">
    <property type="entry name" value="Acetyltransf_1"/>
    <property type="match status" value="1"/>
</dbReference>
<dbReference type="Gene3D" id="3.40.630.30">
    <property type="match status" value="1"/>
</dbReference>
<dbReference type="InterPro" id="IPR016181">
    <property type="entry name" value="Acyl_CoA_acyltransferase"/>
</dbReference>
<dbReference type="InterPro" id="IPR000182">
    <property type="entry name" value="GNAT_dom"/>
</dbReference>
<keyword evidence="5" id="KW-1185">Reference proteome</keyword>
<dbReference type="InterPro" id="IPR050832">
    <property type="entry name" value="Bact_Acetyltransf"/>
</dbReference>
<name>A0ABT6B0I2_9BURK</name>
<gene>
    <name evidence="4" type="ORF">P3W85_36470</name>
</gene>
<accession>A0ABT6B0I2</accession>
<organism evidence="4 5">
    <name type="scientific">Cupriavidus basilensis</name>
    <dbReference type="NCBI Taxonomy" id="68895"/>
    <lineage>
        <taxon>Bacteria</taxon>
        <taxon>Pseudomonadati</taxon>
        <taxon>Pseudomonadota</taxon>
        <taxon>Betaproteobacteria</taxon>
        <taxon>Burkholderiales</taxon>
        <taxon>Burkholderiaceae</taxon>
        <taxon>Cupriavidus</taxon>
    </lineage>
</organism>
<dbReference type="Proteomes" id="UP001216674">
    <property type="component" value="Unassembled WGS sequence"/>
</dbReference>
<dbReference type="PROSITE" id="PS51186">
    <property type="entry name" value="GNAT"/>
    <property type="match status" value="1"/>
</dbReference>
<evidence type="ECO:0000256" key="2">
    <source>
        <dbReference type="ARBA" id="ARBA00023315"/>
    </source>
</evidence>
<evidence type="ECO:0000256" key="1">
    <source>
        <dbReference type="ARBA" id="ARBA00022679"/>
    </source>
</evidence>
<dbReference type="SUPFAM" id="SSF55729">
    <property type="entry name" value="Acyl-CoA N-acyltransferases (Nat)"/>
    <property type="match status" value="1"/>
</dbReference>
<keyword evidence="2" id="KW-0012">Acyltransferase</keyword>
<protein>
    <submittedName>
        <fullName evidence="4">GNAT family N-acetyltransferase</fullName>
    </submittedName>
</protein>
<keyword evidence="1" id="KW-0808">Transferase</keyword>
<comment type="caution">
    <text evidence="4">The sequence shown here is derived from an EMBL/GenBank/DDBJ whole genome shotgun (WGS) entry which is preliminary data.</text>
</comment>
<feature type="domain" description="N-acetyltransferase" evidence="3">
    <location>
        <begin position="4"/>
        <end position="152"/>
    </location>
</feature>
<evidence type="ECO:0000313" key="4">
    <source>
        <dbReference type="EMBL" id="MDF3838387.1"/>
    </source>
</evidence>
<dbReference type="RefSeq" id="WP_276268351.1">
    <property type="nucleotide sequence ID" value="NZ_JARJLM010000582.1"/>
</dbReference>
<reference evidence="4 5" key="1">
    <citation type="submission" date="2023-03" db="EMBL/GenBank/DDBJ databases">
        <title>Draft assemblies of triclosan tolerant bacteria isolated from returned activated sludge.</title>
        <authorList>
            <person name="Van Hamelsveld S."/>
        </authorList>
    </citation>
    <scope>NUCLEOTIDE SEQUENCE [LARGE SCALE GENOMIC DNA]</scope>
    <source>
        <strain evidence="4 5">GW210010_S58</strain>
    </source>
</reference>
<dbReference type="CDD" id="cd04301">
    <property type="entry name" value="NAT_SF"/>
    <property type="match status" value="1"/>
</dbReference>
<evidence type="ECO:0000259" key="3">
    <source>
        <dbReference type="PROSITE" id="PS51186"/>
    </source>
</evidence>
<evidence type="ECO:0000313" key="5">
    <source>
        <dbReference type="Proteomes" id="UP001216674"/>
    </source>
</evidence>
<dbReference type="PANTHER" id="PTHR43877">
    <property type="entry name" value="AMINOALKYLPHOSPHONATE N-ACETYLTRANSFERASE-RELATED-RELATED"/>
    <property type="match status" value="1"/>
</dbReference>
<sequence>MTNTIFRLARHDDLDALLRLYRELRPGDPDFDGSPAALALAQVLGSEAVRLVVAECENQLVATCMLAVIPSLPLQGRPIGLLEHVVTAAAWRGRGIGLAMLRHVLALAWQAGCCKAMLLSGAQRDDAHRLYLAAGFDGDRERGFVVKAPAAA</sequence>
<dbReference type="EMBL" id="JARJLM010000582">
    <property type="protein sequence ID" value="MDF3838387.1"/>
    <property type="molecule type" value="Genomic_DNA"/>
</dbReference>